<gene>
    <name evidence="2" type="ORF">EG240_16290</name>
</gene>
<sequence>MKIVSLDLQSIPTVIFWDMDIKKISLNRDYKIIISRILMFTNKAYFDNNIKVLEKKFSVKKIISAVVESTDRISDEICSLLSQKYDITFNSKYSS</sequence>
<dbReference type="Pfam" id="PF21956">
    <property type="entry name" value="DUF6922"/>
    <property type="match status" value="1"/>
</dbReference>
<evidence type="ECO:0000259" key="1">
    <source>
        <dbReference type="Pfam" id="PF21956"/>
    </source>
</evidence>
<accession>A0A3P3VU75</accession>
<reference evidence="2 3" key="1">
    <citation type="submission" date="2018-11" db="EMBL/GenBank/DDBJ databases">
        <title>Flavobacterium sp. nov., YIM 102701-2 draft genome.</title>
        <authorList>
            <person name="Li G."/>
            <person name="Jiang Y."/>
        </authorList>
    </citation>
    <scope>NUCLEOTIDE SEQUENCE [LARGE SCALE GENOMIC DNA]</scope>
    <source>
        <strain evidence="2 3">YIM 102701-2</strain>
    </source>
</reference>
<dbReference type="InterPro" id="IPR053830">
    <property type="entry name" value="DUF6922"/>
</dbReference>
<keyword evidence="3" id="KW-1185">Reference proteome</keyword>
<feature type="domain" description="DUF6922" evidence="1">
    <location>
        <begin position="12"/>
        <end position="66"/>
    </location>
</feature>
<dbReference type="EMBL" id="RQVQ01000097">
    <property type="protein sequence ID" value="RRJ86230.1"/>
    <property type="molecule type" value="Genomic_DNA"/>
</dbReference>
<evidence type="ECO:0000313" key="3">
    <source>
        <dbReference type="Proteomes" id="UP000275719"/>
    </source>
</evidence>
<dbReference type="RefSeq" id="WP_125020384.1">
    <property type="nucleotide sequence ID" value="NZ_RQVQ01000097.1"/>
</dbReference>
<dbReference type="Proteomes" id="UP000275719">
    <property type="component" value="Unassembled WGS sequence"/>
</dbReference>
<proteinExistence type="predicted"/>
<dbReference type="AlphaFoldDB" id="A0A3P3VU75"/>
<protein>
    <recommendedName>
        <fullName evidence="1">DUF6922 domain-containing protein</fullName>
    </recommendedName>
</protein>
<comment type="caution">
    <text evidence="2">The sequence shown here is derived from an EMBL/GenBank/DDBJ whole genome shotgun (WGS) entry which is preliminary data.</text>
</comment>
<evidence type="ECO:0000313" key="2">
    <source>
        <dbReference type="EMBL" id="RRJ86230.1"/>
    </source>
</evidence>
<name>A0A3P3VU75_9FLAO</name>
<organism evidence="2 3">
    <name type="scientific">Paenimyroides tangerinum</name>
    <dbReference type="NCBI Taxonomy" id="2488728"/>
    <lineage>
        <taxon>Bacteria</taxon>
        <taxon>Pseudomonadati</taxon>
        <taxon>Bacteroidota</taxon>
        <taxon>Flavobacteriia</taxon>
        <taxon>Flavobacteriales</taxon>
        <taxon>Flavobacteriaceae</taxon>
        <taxon>Paenimyroides</taxon>
    </lineage>
</organism>
<dbReference type="OrthoDB" id="1438605at2"/>